<dbReference type="InterPro" id="IPR000182">
    <property type="entry name" value="GNAT_dom"/>
</dbReference>
<keyword evidence="1 5" id="KW-0808">Transferase</keyword>
<keyword evidence="2 5" id="KW-0012">Acyltransferase</keyword>
<evidence type="ECO:0000256" key="3">
    <source>
        <dbReference type="ARBA" id="ARBA00038502"/>
    </source>
</evidence>
<reference evidence="5 6" key="1">
    <citation type="submission" date="2024-09" db="EMBL/GenBank/DDBJ databases">
        <authorList>
            <person name="Sun Q."/>
            <person name="Mori K."/>
        </authorList>
    </citation>
    <scope>NUCLEOTIDE SEQUENCE [LARGE SCALE GENOMIC DNA]</scope>
    <source>
        <strain evidence="5 6">JCM 13503</strain>
    </source>
</reference>
<sequence length="195" mass="21346">MTTSFPPHFASALPALLPHPFTGQPYSLHRADQLPAAPARAREIAAVCNEPLVYDRLFRARRQGQPYAAEEAQAFLDWAAAGWQEGTHFVFLLLDADHHVAGALDIKSADLNSAEIGYWLGGAHRGIMTSALNTLIDAAQGAGFQRLWARPDADNTRSVALLERAGFTPYCPLDDLPNTAYFERLLEDSGRSSSR</sequence>
<evidence type="ECO:0000259" key="4">
    <source>
        <dbReference type="PROSITE" id="PS51186"/>
    </source>
</evidence>
<gene>
    <name evidence="5" type="ORF">ACFFLM_15350</name>
</gene>
<dbReference type="GO" id="GO:0016746">
    <property type="term" value="F:acyltransferase activity"/>
    <property type="evidence" value="ECO:0007669"/>
    <property type="project" value="UniProtKB-KW"/>
</dbReference>
<organism evidence="5 6">
    <name type="scientific">Deinococcus oregonensis</name>
    <dbReference type="NCBI Taxonomy" id="1805970"/>
    <lineage>
        <taxon>Bacteria</taxon>
        <taxon>Thermotogati</taxon>
        <taxon>Deinococcota</taxon>
        <taxon>Deinococci</taxon>
        <taxon>Deinococcales</taxon>
        <taxon>Deinococcaceae</taxon>
        <taxon>Deinococcus</taxon>
    </lineage>
</organism>
<dbReference type="PANTHER" id="PTHR43792:SF8">
    <property type="entry name" value="[RIBOSOMAL PROTEIN US5]-ALANINE N-ACETYLTRANSFERASE"/>
    <property type="match status" value="1"/>
</dbReference>
<evidence type="ECO:0000313" key="5">
    <source>
        <dbReference type="EMBL" id="MFB9993345.1"/>
    </source>
</evidence>
<accession>A0ABV6B0R8</accession>
<feature type="domain" description="N-acetyltransferase" evidence="4">
    <location>
        <begin position="44"/>
        <end position="188"/>
    </location>
</feature>
<name>A0ABV6B0R8_9DEIO</name>
<dbReference type="PROSITE" id="PS51186">
    <property type="entry name" value="GNAT"/>
    <property type="match status" value="1"/>
</dbReference>
<dbReference type="SUPFAM" id="SSF55729">
    <property type="entry name" value="Acyl-CoA N-acyltransferases (Nat)"/>
    <property type="match status" value="1"/>
</dbReference>
<protein>
    <submittedName>
        <fullName evidence="5">GNAT family N-acetyltransferase</fullName>
        <ecNumber evidence="5">2.3.-.-</ecNumber>
    </submittedName>
</protein>
<dbReference type="RefSeq" id="WP_380011993.1">
    <property type="nucleotide sequence ID" value="NZ_JBHLYR010000047.1"/>
</dbReference>
<dbReference type="EMBL" id="JBHLYR010000047">
    <property type="protein sequence ID" value="MFB9993345.1"/>
    <property type="molecule type" value="Genomic_DNA"/>
</dbReference>
<dbReference type="InterPro" id="IPR051531">
    <property type="entry name" value="N-acetyltransferase"/>
</dbReference>
<dbReference type="PANTHER" id="PTHR43792">
    <property type="entry name" value="GNAT FAMILY, PUTATIVE (AFU_ORTHOLOGUE AFUA_3G00765)-RELATED-RELATED"/>
    <property type="match status" value="1"/>
</dbReference>
<dbReference type="InterPro" id="IPR016181">
    <property type="entry name" value="Acyl_CoA_acyltransferase"/>
</dbReference>
<evidence type="ECO:0000256" key="2">
    <source>
        <dbReference type="ARBA" id="ARBA00023315"/>
    </source>
</evidence>
<keyword evidence="6" id="KW-1185">Reference proteome</keyword>
<evidence type="ECO:0000313" key="6">
    <source>
        <dbReference type="Proteomes" id="UP001589733"/>
    </source>
</evidence>
<dbReference type="Proteomes" id="UP001589733">
    <property type="component" value="Unassembled WGS sequence"/>
</dbReference>
<dbReference type="Pfam" id="PF13302">
    <property type="entry name" value="Acetyltransf_3"/>
    <property type="match status" value="1"/>
</dbReference>
<proteinExistence type="inferred from homology"/>
<evidence type="ECO:0000256" key="1">
    <source>
        <dbReference type="ARBA" id="ARBA00022679"/>
    </source>
</evidence>
<dbReference type="Gene3D" id="3.40.630.30">
    <property type="match status" value="1"/>
</dbReference>
<comment type="similarity">
    <text evidence="3">Belongs to the acetyltransferase family. RimJ subfamily.</text>
</comment>
<comment type="caution">
    <text evidence="5">The sequence shown here is derived from an EMBL/GenBank/DDBJ whole genome shotgun (WGS) entry which is preliminary data.</text>
</comment>
<dbReference type="EC" id="2.3.-.-" evidence="5"/>